<reference evidence="1 2" key="1">
    <citation type="journal article" date="2022" name="Plant J.">
        <title>Chromosome-level genome of Camellia lanceoleosa provides a valuable resource for understanding genome evolution and self-incompatibility.</title>
        <authorList>
            <person name="Gong W."/>
            <person name="Xiao S."/>
            <person name="Wang L."/>
            <person name="Liao Z."/>
            <person name="Chang Y."/>
            <person name="Mo W."/>
            <person name="Hu G."/>
            <person name="Li W."/>
            <person name="Zhao G."/>
            <person name="Zhu H."/>
            <person name="Hu X."/>
            <person name="Ji K."/>
            <person name="Xiang X."/>
            <person name="Song Q."/>
            <person name="Yuan D."/>
            <person name="Jin S."/>
            <person name="Zhang L."/>
        </authorList>
    </citation>
    <scope>NUCLEOTIDE SEQUENCE [LARGE SCALE GENOMIC DNA]</scope>
    <source>
        <strain evidence="1">SQ_2022a</strain>
    </source>
</reference>
<sequence length="143" mass="17033">MKTLPSCLFLRWSTISMVLEMSNEELELYVALQVVMQELYTLCVVAYIAIEIVLKRYIHKYPHIVIRGPNRLQEQMDHINRLVRERDITCIEQLRMDRRCFMTLCHMDNGLMLIVEPEILLDGEHPIERTLEVAERVWAEVLY</sequence>
<dbReference type="Proteomes" id="UP001060215">
    <property type="component" value="Chromosome 10"/>
</dbReference>
<evidence type="ECO:0000313" key="1">
    <source>
        <dbReference type="EMBL" id="KAI7997989.1"/>
    </source>
</evidence>
<accession>A0ACC0GAM3</accession>
<name>A0ACC0GAM3_9ERIC</name>
<proteinExistence type="predicted"/>
<dbReference type="EMBL" id="CM045767">
    <property type="protein sequence ID" value="KAI7997989.1"/>
    <property type="molecule type" value="Genomic_DNA"/>
</dbReference>
<evidence type="ECO:0000313" key="2">
    <source>
        <dbReference type="Proteomes" id="UP001060215"/>
    </source>
</evidence>
<comment type="caution">
    <text evidence="1">The sequence shown here is derived from an EMBL/GenBank/DDBJ whole genome shotgun (WGS) entry which is preliminary data.</text>
</comment>
<organism evidence="1 2">
    <name type="scientific">Camellia lanceoleosa</name>
    <dbReference type="NCBI Taxonomy" id="1840588"/>
    <lineage>
        <taxon>Eukaryota</taxon>
        <taxon>Viridiplantae</taxon>
        <taxon>Streptophyta</taxon>
        <taxon>Embryophyta</taxon>
        <taxon>Tracheophyta</taxon>
        <taxon>Spermatophyta</taxon>
        <taxon>Magnoliopsida</taxon>
        <taxon>eudicotyledons</taxon>
        <taxon>Gunneridae</taxon>
        <taxon>Pentapetalae</taxon>
        <taxon>asterids</taxon>
        <taxon>Ericales</taxon>
        <taxon>Theaceae</taxon>
        <taxon>Camellia</taxon>
    </lineage>
</organism>
<keyword evidence="2" id="KW-1185">Reference proteome</keyword>
<gene>
    <name evidence="1" type="ORF">LOK49_LG10G02579</name>
</gene>
<protein>
    <submittedName>
        <fullName evidence="1">Uncharacterized protein</fullName>
    </submittedName>
</protein>